<accession>A0A0M9A7D9</accession>
<keyword evidence="2" id="KW-1185">Reference proteome</keyword>
<name>A0A0M9A7D9_9HYME</name>
<dbReference type="EMBL" id="KQ435719">
    <property type="protein sequence ID" value="KOX78750.1"/>
    <property type="molecule type" value="Genomic_DNA"/>
</dbReference>
<reference evidence="1 2" key="1">
    <citation type="submission" date="2015-07" db="EMBL/GenBank/DDBJ databases">
        <title>The genome of Melipona quadrifasciata.</title>
        <authorList>
            <person name="Pan H."/>
            <person name="Kapheim K."/>
        </authorList>
    </citation>
    <scope>NUCLEOTIDE SEQUENCE [LARGE SCALE GENOMIC DNA]</scope>
    <source>
        <strain evidence="1">0111107301</strain>
        <tissue evidence="1">Whole body</tissue>
    </source>
</reference>
<proteinExistence type="predicted"/>
<evidence type="ECO:0000313" key="2">
    <source>
        <dbReference type="Proteomes" id="UP000053105"/>
    </source>
</evidence>
<dbReference type="AlphaFoldDB" id="A0A0M9A7D9"/>
<gene>
    <name evidence="1" type="ORF">WN51_08509</name>
</gene>
<sequence>MFGRQIFLEPVDNQYNERRNEYIRQFSANQRQGVSFNSLVNISSLRNDGLMFDLNFILLEDNDHGQPNNLYLRTNPGNISNRYLLEYIRQMKERYLIMERELTRTKMLIPVIMRNTNTIHQSSQTDVNWKQCSLTKYGHLLGTSSKNQYKRNQEQIKISPRRKHYMKKNKHSISKILGDPDCMKYKNSSQNDIYPIKEPDSNTFQRGILTSNSTAVCSMHNIAVIFPQNSTQLTDSLKYKQTKSKVNNKIHKPDSDDSKIIFGKSRKHFSGFETQKTSMEACQSFDKKHEPETSCYTNFDVKHEDHTQTKPTVYAPEFRPEMGSKFNSDIFNHSTSYCQQQNINTEEKCMFKRNKFFENTDAHRKDNFDVRQIPQNNRNYWNNHAKKLSCERTSYTNDSSRQFTRMVQKQKKKLHKKIPTPRSNVHTAYIPIMQPLTWNSMLDPNGFTIQLLRLAVLLYAPALMPALNSLIARQNIQMIIPIPCSEGSNDLLTQIFAILSSQQCIPNLQYIASPRIDENSGQFRDSNSHNLLSQSNSLSKNLSKQQQDDACSTKTFENNQFEKNSIAVNTSLKMCNCNNMKQYSENTLHDQVEENERLMYTWTNKTLKSSETVVLEKSILQSEQEKNSGKREDSEFSQTLLVQENTDVWNDQTLLVQENTDVWDDQNWDN</sequence>
<protein>
    <submittedName>
        <fullName evidence="1">Uncharacterized protein</fullName>
    </submittedName>
</protein>
<evidence type="ECO:0000313" key="1">
    <source>
        <dbReference type="EMBL" id="KOX78750.1"/>
    </source>
</evidence>
<dbReference type="OrthoDB" id="7606353at2759"/>
<organism evidence="1 2">
    <name type="scientific">Melipona quadrifasciata</name>
    <dbReference type="NCBI Taxonomy" id="166423"/>
    <lineage>
        <taxon>Eukaryota</taxon>
        <taxon>Metazoa</taxon>
        <taxon>Ecdysozoa</taxon>
        <taxon>Arthropoda</taxon>
        <taxon>Hexapoda</taxon>
        <taxon>Insecta</taxon>
        <taxon>Pterygota</taxon>
        <taxon>Neoptera</taxon>
        <taxon>Endopterygota</taxon>
        <taxon>Hymenoptera</taxon>
        <taxon>Apocrita</taxon>
        <taxon>Aculeata</taxon>
        <taxon>Apoidea</taxon>
        <taxon>Anthophila</taxon>
        <taxon>Apidae</taxon>
        <taxon>Melipona</taxon>
    </lineage>
</organism>
<dbReference type="Proteomes" id="UP000053105">
    <property type="component" value="Unassembled WGS sequence"/>
</dbReference>